<gene>
    <name evidence="2" type="ORF">HPC62_17630</name>
</gene>
<evidence type="ECO:0000313" key="2">
    <source>
        <dbReference type="EMBL" id="QKD83772.1"/>
    </source>
</evidence>
<name>A0A6M8BCA7_9CYAN</name>
<proteinExistence type="predicted"/>
<dbReference type="Proteomes" id="UP000505210">
    <property type="component" value="Chromosome"/>
</dbReference>
<dbReference type="AlphaFoldDB" id="A0A6M8BCA7"/>
<feature type="region of interest" description="Disordered" evidence="1">
    <location>
        <begin position="1"/>
        <end position="30"/>
    </location>
</feature>
<organism evidence="2 3">
    <name type="scientific">Thermoleptolyngbya sichuanensis A183</name>
    <dbReference type="NCBI Taxonomy" id="2737172"/>
    <lineage>
        <taxon>Bacteria</taxon>
        <taxon>Bacillati</taxon>
        <taxon>Cyanobacteriota</taxon>
        <taxon>Cyanophyceae</taxon>
        <taxon>Oculatellales</taxon>
        <taxon>Oculatellaceae</taxon>
        <taxon>Thermoleptolyngbya</taxon>
        <taxon>Thermoleptolyngbya sichuanensis</taxon>
    </lineage>
</organism>
<evidence type="ECO:0000313" key="3">
    <source>
        <dbReference type="Proteomes" id="UP000505210"/>
    </source>
</evidence>
<dbReference type="RefSeq" id="WP_172357753.1">
    <property type="nucleotide sequence ID" value="NZ_CP053661.1"/>
</dbReference>
<evidence type="ECO:0008006" key="4">
    <source>
        <dbReference type="Google" id="ProtNLM"/>
    </source>
</evidence>
<keyword evidence="3" id="KW-1185">Reference proteome</keyword>
<dbReference type="EMBL" id="CP053661">
    <property type="protein sequence ID" value="QKD83772.1"/>
    <property type="molecule type" value="Genomic_DNA"/>
</dbReference>
<dbReference type="KEGG" id="theu:HPC62_17630"/>
<accession>A0A6M8BCA7</accession>
<reference evidence="2 3" key="1">
    <citation type="submission" date="2020-05" db="EMBL/GenBank/DDBJ databases">
        <title>Complete genome sequence of of a novel Thermoleptolyngbya strain isolated from hot springs of Ganzi, Sichuan China.</title>
        <authorList>
            <person name="Tang J."/>
            <person name="Daroch M."/>
            <person name="Li L."/>
            <person name="Waleron K."/>
            <person name="Waleron M."/>
            <person name="Waleron M."/>
        </authorList>
    </citation>
    <scope>NUCLEOTIDE SEQUENCE [LARGE SCALE GENOMIC DNA]</scope>
    <source>
        <strain evidence="2 3">PKUAC-SCTA183</strain>
    </source>
</reference>
<protein>
    <recommendedName>
        <fullName evidence="4">Photosystem II protein PsbQ</fullName>
    </recommendedName>
</protein>
<sequence length="171" mass="18253">MVISTLRTATPDARRAMTGGDRPSGRARPSRRGVWASGLAIALLTTGCSESKLAQCNRLSQVVNGTVAEVQAVVQANSQPNDQAFSAVADRFEQGKAAVSAVDLSDAQLNDYKGQLLTLYDQIITAARKVSTALQQENFEAARAAHQEFLTAANQESPLVDEVNTYCQVSP</sequence>
<evidence type="ECO:0000256" key="1">
    <source>
        <dbReference type="SAM" id="MobiDB-lite"/>
    </source>
</evidence>